<organism evidence="1 2">
    <name type="scientific">Methylococcus capsulatus</name>
    <dbReference type="NCBI Taxonomy" id="414"/>
    <lineage>
        <taxon>Bacteria</taxon>
        <taxon>Pseudomonadati</taxon>
        <taxon>Pseudomonadota</taxon>
        <taxon>Gammaproteobacteria</taxon>
        <taxon>Methylococcales</taxon>
        <taxon>Methylococcaceae</taxon>
        <taxon>Methylococcus</taxon>
    </lineage>
</organism>
<accession>A0AA35UXD1</accession>
<evidence type="ECO:0000313" key="2">
    <source>
        <dbReference type="Proteomes" id="UP001158598"/>
    </source>
</evidence>
<sequence>MGQQYQAGAGTHKDTGVGLTDTLHEEAKACPGGRSGRPEPAAAAVVAHGMAPAVFSH</sequence>
<protein>
    <submittedName>
        <fullName evidence="1">Uncharacterized protein</fullName>
    </submittedName>
</protein>
<name>A0AA35UXD1_METCP</name>
<reference evidence="1" key="1">
    <citation type="submission" date="2023-03" db="EMBL/GenBank/DDBJ databases">
        <authorList>
            <person name="Pearce D."/>
        </authorList>
    </citation>
    <scope>NUCLEOTIDE SEQUENCE</scope>
    <source>
        <strain evidence="1">Mc</strain>
    </source>
</reference>
<gene>
    <name evidence="1" type="ORF">MCNOR_3037</name>
</gene>
<dbReference type="Proteomes" id="UP001158598">
    <property type="component" value="Chromosome"/>
</dbReference>
<dbReference type="EMBL" id="OX458332">
    <property type="protein sequence ID" value="CAI8879776.1"/>
    <property type="molecule type" value="Genomic_DNA"/>
</dbReference>
<evidence type="ECO:0000313" key="1">
    <source>
        <dbReference type="EMBL" id="CAI8879776.1"/>
    </source>
</evidence>
<dbReference type="AlphaFoldDB" id="A0AA35UXD1"/>
<proteinExistence type="predicted"/>
<dbReference type="RefSeq" id="WP_017365294.1">
    <property type="nucleotide sequence ID" value="NZ_CP079096.1"/>
</dbReference>